<dbReference type="Proteomes" id="UP000679749">
    <property type="component" value="Unassembled WGS sequence"/>
</dbReference>
<sequence length="202" mass="23420">MGKTFFQDSEPVLKFPSSIAALLKKLPEAMKYGVREEVCRSFLFEEDSGALDKNFYHQPHELFISNSLAETLRIPADLIFQIQVVQEKVFLGPTVGLLLGEKNHLYNLSYMKKFKNRLGAYKRFGGVVIAFSTRSIDWVIKVAYGMMYDPIGNCWRYDSTTIPAAIYRRNFRHAKLLDIWKSTYRTPIEYGKFLLENRKPIS</sequence>
<name>A0A942YY97_9BACI</name>
<keyword evidence="2" id="KW-1185">Reference proteome</keyword>
<proteinExistence type="predicted"/>
<protein>
    <submittedName>
        <fullName evidence="1">Uncharacterized protein</fullName>
    </submittedName>
</protein>
<dbReference type="RefSeq" id="WP_213120424.1">
    <property type="nucleotide sequence ID" value="NZ_JAGYPF010000005.1"/>
</dbReference>
<evidence type="ECO:0000313" key="2">
    <source>
        <dbReference type="Proteomes" id="UP000679749"/>
    </source>
</evidence>
<evidence type="ECO:0000313" key="1">
    <source>
        <dbReference type="EMBL" id="MBS4215925.1"/>
    </source>
</evidence>
<dbReference type="EMBL" id="JAGYPF010000005">
    <property type="protein sequence ID" value="MBS4215925.1"/>
    <property type="molecule type" value="Genomic_DNA"/>
</dbReference>
<dbReference type="AlphaFoldDB" id="A0A942YY97"/>
<organism evidence="1 2">
    <name type="scientific">Neobacillus rhizophilus</name>
    <dbReference type="NCBI Taxonomy" id="2833579"/>
    <lineage>
        <taxon>Bacteria</taxon>
        <taxon>Bacillati</taxon>
        <taxon>Bacillota</taxon>
        <taxon>Bacilli</taxon>
        <taxon>Bacillales</taxon>
        <taxon>Bacillaceae</taxon>
        <taxon>Neobacillus</taxon>
    </lineage>
</organism>
<comment type="caution">
    <text evidence="1">The sequence shown here is derived from an EMBL/GenBank/DDBJ whole genome shotgun (WGS) entry which is preliminary data.</text>
</comment>
<accession>A0A942YY97</accession>
<gene>
    <name evidence="1" type="ORF">KHA99_26230</name>
</gene>
<reference evidence="1" key="1">
    <citation type="submission" date="2021-05" db="EMBL/GenBank/DDBJ databases">
        <title>Novel Bacillus species.</title>
        <authorList>
            <person name="Liu G."/>
        </authorList>
    </citation>
    <scope>NUCLEOTIDE SEQUENCE</scope>
    <source>
        <strain evidence="1">FJAT-49825</strain>
    </source>
</reference>